<feature type="active site" description="Proton acceptor" evidence="4">
    <location>
        <position position="70"/>
    </location>
</feature>
<dbReference type="SUPFAM" id="SSF63892">
    <property type="entry name" value="Pyridoxine 5'-phosphate synthase"/>
    <property type="match status" value="1"/>
</dbReference>
<dbReference type="NCBIfam" id="TIGR00559">
    <property type="entry name" value="pdxJ"/>
    <property type="match status" value="1"/>
</dbReference>
<dbReference type="EMBL" id="JXMS01000004">
    <property type="protein sequence ID" value="OBQ55716.1"/>
    <property type="molecule type" value="Genomic_DNA"/>
</dbReference>
<feature type="binding site" evidence="4">
    <location>
        <position position="7"/>
    </location>
    <ligand>
        <name>3-amino-2-oxopropyl phosphate</name>
        <dbReference type="ChEBI" id="CHEBI:57279"/>
    </ligand>
</feature>
<gene>
    <name evidence="4" type="primary">pdxJ</name>
    <name evidence="6" type="ORF">SP90_03565</name>
</gene>
<keyword evidence="2 4" id="KW-0808">Transferase</keyword>
<dbReference type="CDD" id="cd00003">
    <property type="entry name" value="PNPsynthase"/>
    <property type="match status" value="1"/>
</dbReference>
<feature type="binding site" evidence="4">
    <location>
        <position position="100"/>
    </location>
    <ligand>
        <name>1-deoxy-D-xylulose 5-phosphate</name>
        <dbReference type="ChEBI" id="CHEBI:57792"/>
    </ligand>
</feature>
<dbReference type="STRING" id="1560234.SP90_03565"/>
<dbReference type="OrthoDB" id="9806590at2"/>
<dbReference type="PANTHER" id="PTHR30456">
    <property type="entry name" value="PYRIDOXINE 5'-PHOSPHATE SYNTHASE"/>
    <property type="match status" value="1"/>
</dbReference>
<sequence>MPVLVVNVDHVATLRQQRFGIEPEPITAAHMAELAGARGIIMHLREDRRHIQDRDVELVSQCLNTRFHFEMAATEEMKEIALRINPYMICLVPEKREELTTEGGLAVAGREDVLREYLAPFHAAGIKSSLFIEADEKQIDASHACGAEYIELHTGHFADAKTPEKMQLERDKIIKGVAYAKRLGLKVNLGHGLNYTNVYEFANVPGISEYSIGHSIVSRAVLVGMDRAVREMKDIISTFAE</sequence>
<protein>
    <recommendedName>
        <fullName evidence="4 5">Pyridoxine 5'-phosphate synthase</fullName>
        <shortName evidence="4">PNP synthase</shortName>
        <ecNumber evidence="4 5">2.6.99.2</ecNumber>
    </recommendedName>
</protein>
<feature type="binding site" evidence="4">
    <location>
        <position position="50"/>
    </location>
    <ligand>
        <name>1-deoxy-D-xylulose 5-phosphate</name>
        <dbReference type="ChEBI" id="CHEBI:57792"/>
    </ligand>
</feature>
<evidence type="ECO:0000256" key="4">
    <source>
        <dbReference type="HAMAP-Rule" id="MF_00279"/>
    </source>
</evidence>
<dbReference type="Proteomes" id="UP000091979">
    <property type="component" value="Unassembled WGS sequence"/>
</dbReference>
<feature type="binding site" evidence="4">
    <location>
        <position position="192"/>
    </location>
    <ligand>
        <name>3-amino-2-oxopropyl phosphate</name>
        <dbReference type="ChEBI" id="CHEBI:57279"/>
    </ligand>
</feature>
<dbReference type="Gene3D" id="3.20.20.70">
    <property type="entry name" value="Aldolase class I"/>
    <property type="match status" value="1"/>
</dbReference>
<feature type="active site" description="Proton acceptor" evidence="4">
    <location>
        <position position="43"/>
    </location>
</feature>
<feature type="binding site" evidence="4">
    <location>
        <position position="18"/>
    </location>
    <ligand>
        <name>3-amino-2-oxopropyl phosphate</name>
        <dbReference type="ChEBI" id="CHEBI:57279"/>
    </ligand>
</feature>
<comment type="caution">
    <text evidence="6">The sequence shown here is derived from an EMBL/GenBank/DDBJ whole genome shotgun (WGS) entry which is preliminary data.</text>
</comment>
<evidence type="ECO:0000256" key="2">
    <source>
        <dbReference type="ARBA" id="ARBA00022679"/>
    </source>
</evidence>
<comment type="pathway">
    <text evidence="4">Cofactor biosynthesis; pyridoxine 5'-phosphate biosynthesis; pyridoxine 5'-phosphate from D-erythrose 4-phosphate: step 5/5.</text>
</comment>
<name>A0A1B7XJN7_9BACT</name>
<organism evidence="6 7">
    <name type="scientific">Halodesulfovibrio spirochaetisodalis</name>
    <dbReference type="NCBI Taxonomy" id="1560234"/>
    <lineage>
        <taxon>Bacteria</taxon>
        <taxon>Pseudomonadati</taxon>
        <taxon>Thermodesulfobacteriota</taxon>
        <taxon>Desulfovibrionia</taxon>
        <taxon>Desulfovibrionales</taxon>
        <taxon>Desulfovibrionaceae</taxon>
        <taxon>Halodesulfovibrio</taxon>
    </lineage>
</organism>
<dbReference type="RefSeq" id="WP_066852665.1">
    <property type="nucleotide sequence ID" value="NZ_JXMS01000004.1"/>
</dbReference>
<comment type="function">
    <text evidence="4">Catalyzes the complicated ring closure reaction between the two acyclic compounds 1-deoxy-D-xylulose-5-phosphate (DXP) and 3-amino-2-oxopropyl phosphate (1-amino-acetone-3-phosphate or AAP) to form pyridoxine 5'-phosphate (PNP) and inorganic phosphate.</text>
</comment>
<dbReference type="GO" id="GO:0005829">
    <property type="term" value="C:cytosol"/>
    <property type="evidence" value="ECO:0007669"/>
    <property type="project" value="TreeGrafter"/>
</dbReference>
<dbReference type="GO" id="GO:0008615">
    <property type="term" value="P:pyridoxine biosynthetic process"/>
    <property type="evidence" value="ECO:0007669"/>
    <property type="project" value="UniProtKB-UniRule"/>
</dbReference>
<accession>A0A1B7XJN7</accession>
<evidence type="ECO:0000256" key="5">
    <source>
        <dbReference type="NCBIfam" id="TIGR00559"/>
    </source>
</evidence>
<reference evidence="6 7" key="1">
    <citation type="submission" date="2015-01" db="EMBL/GenBank/DDBJ databases">
        <title>Desulfovibrio sp. JC271 draft genome sequence.</title>
        <authorList>
            <person name="Shivani Y."/>
            <person name="Subhash Y."/>
            <person name="Sasikala C."/>
            <person name="Ramana C.V."/>
        </authorList>
    </citation>
    <scope>NUCLEOTIDE SEQUENCE [LARGE SCALE GENOMIC DNA]</scope>
    <source>
        <strain evidence="6 7">JC271</strain>
    </source>
</reference>
<keyword evidence="1 4" id="KW-0963">Cytoplasm</keyword>
<feature type="active site" description="Proton donor" evidence="4">
    <location>
        <position position="191"/>
    </location>
</feature>
<keyword evidence="7" id="KW-1185">Reference proteome</keyword>
<proteinExistence type="inferred from homology"/>
<comment type="subunit">
    <text evidence="4">Homooctamer; tetramer of dimers.</text>
</comment>
<evidence type="ECO:0000313" key="7">
    <source>
        <dbReference type="Proteomes" id="UP000091979"/>
    </source>
</evidence>
<dbReference type="Pfam" id="PF03740">
    <property type="entry name" value="PdxJ"/>
    <property type="match status" value="1"/>
</dbReference>
<dbReference type="EC" id="2.6.99.2" evidence="4 5"/>
<dbReference type="NCBIfam" id="NF003627">
    <property type="entry name" value="PRK05265.1-5"/>
    <property type="match status" value="1"/>
</dbReference>
<dbReference type="UniPathway" id="UPA00244">
    <property type="reaction ID" value="UER00313"/>
</dbReference>
<dbReference type="AlphaFoldDB" id="A0A1B7XJN7"/>
<evidence type="ECO:0000313" key="6">
    <source>
        <dbReference type="EMBL" id="OBQ55716.1"/>
    </source>
</evidence>
<dbReference type="InterPro" id="IPR013785">
    <property type="entry name" value="Aldolase_TIM"/>
</dbReference>
<dbReference type="InterPro" id="IPR004569">
    <property type="entry name" value="PyrdxlP_synth_PdxJ"/>
</dbReference>
<dbReference type="PANTHER" id="PTHR30456:SF0">
    <property type="entry name" value="PYRIDOXINE 5'-PHOSPHATE SYNTHASE"/>
    <property type="match status" value="1"/>
</dbReference>
<dbReference type="InterPro" id="IPR036130">
    <property type="entry name" value="Pyridoxine-5'_phos_synth"/>
</dbReference>
<dbReference type="PATRIC" id="fig|1560234.3.peg.2584"/>
<comment type="similarity">
    <text evidence="4">Belongs to the PNP synthase family.</text>
</comment>
<feature type="binding site" evidence="4">
    <location>
        <begin position="213"/>
        <end position="214"/>
    </location>
    <ligand>
        <name>3-amino-2-oxopropyl phosphate</name>
        <dbReference type="ChEBI" id="CHEBI:57279"/>
    </ligand>
</feature>
<dbReference type="NCBIfam" id="NF003625">
    <property type="entry name" value="PRK05265.1-3"/>
    <property type="match status" value="1"/>
</dbReference>
<dbReference type="GO" id="GO:0033856">
    <property type="term" value="F:pyridoxine 5'-phosphate synthase activity"/>
    <property type="evidence" value="ECO:0007669"/>
    <property type="project" value="UniProtKB-UniRule"/>
</dbReference>
<evidence type="ECO:0000256" key="1">
    <source>
        <dbReference type="ARBA" id="ARBA00022490"/>
    </source>
</evidence>
<feature type="site" description="Transition state stabilizer" evidence="4">
    <location>
        <position position="151"/>
    </location>
</feature>
<feature type="binding site" evidence="4">
    <location>
        <begin position="9"/>
        <end position="10"/>
    </location>
    <ligand>
        <name>1-deoxy-D-xylulose 5-phosphate</name>
        <dbReference type="ChEBI" id="CHEBI:57792"/>
    </ligand>
</feature>
<comment type="subcellular location">
    <subcellularLocation>
        <location evidence="4">Cytoplasm</location>
    </subcellularLocation>
</comment>
<evidence type="ECO:0000256" key="3">
    <source>
        <dbReference type="ARBA" id="ARBA00023096"/>
    </source>
</evidence>
<dbReference type="HAMAP" id="MF_00279">
    <property type="entry name" value="PdxJ"/>
    <property type="match status" value="1"/>
</dbReference>
<keyword evidence="3 4" id="KW-0664">Pyridoxine biosynthesis</keyword>
<feature type="binding site" evidence="4">
    <location>
        <position position="45"/>
    </location>
    <ligand>
        <name>1-deoxy-D-xylulose 5-phosphate</name>
        <dbReference type="ChEBI" id="CHEBI:57792"/>
    </ligand>
</feature>
<comment type="catalytic activity">
    <reaction evidence="4">
        <text>3-amino-2-oxopropyl phosphate + 1-deoxy-D-xylulose 5-phosphate = pyridoxine 5'-phosphate + phosphate + 2 H2O + H(+)</text>
        <dbReference type="Rhea" id="RHEA:15265"/>
        <dbReference type="ChEBI" id="CHEBI:15377"/>
        <dbReference type="ChEBI" id="CHEBI:15378"/>
        <dbReference type="ChEBI" id="CHEBI:43474"/>
        <dbReference type="ChEBI" id="CHEBI:57279"/>
        <dbReference type="ChEBI" id="CHEBI:57792"/>
        <dbReference type="ChEBI" id="CHEBI:58589"/>
        <dbReference type="EC" id="2.6.99.2"/>
    </reaction>
</comment>